<dbReference type="EMBL" id="CP001654">
    <property type="protein sequence ID" value="ACS85776.1"/>
    <property type="molecule type" value="Genomic_DNA"/>
</dbReference>
<gene>
    <name evidence="1" type="ordered locus">Dd703_1986</name>
</gene>
<dbReference type="Proteomes" id="UP000002734">
    <property type="component" value="Chromosome"/>
</dbReference>
<accession>C6C5Y5</accession>
<name>C6C5Y5_MUSP7</name>
<protein>
    <submittedName>
        <fullName evidence="1">Uncharacterized protein</fullName>
    </submittedName>
</protein>
<dbReference type="PROSITE" id="PS51257">
    <property type="entry name" value="PROKAR_LIPOPROTEIN"/>
    <property type="match status" value="1"/>
</dbReference>
<dbReference type="KEGG" id="dda:Dd703_1986"/>
<proteinExistence type="predicted"/>
<organism evidence="1 2">
    <name type="scientific">Musicola paradisiaca (strain Ech703)</name>
    <name type="common">Dickeya paradisiaca</name>
    <name type="synonym">Dickeya dadantii</name>
    <dbReference type="NCBI Taxonomy" id="579405"/>
    <lineage>
        <taxon>Bacteria</taxon>
        <taxon>Pseudomonadati</taxon>
        <taxon>Pseudomonadota</taxon>
        <taxon>Gammaproteobacteria</taxon>
        <taxon>Enterobacterales</taxon>
        <taxon>Pectobacteriaceae</taxon>
        <taxon>Musicola</taxon>
    </lineage>
</organism>
<reference evidence="1" key="1">
    <citation type="submission" date="2009-06" db="EMBL/GenBank/DDBJ databases">
        <title>Complete sequence of Dickeya dadantii Ech703.</title>
        <authorList>
            <consortium name="US DOE Joint Genome Institute"/>
            <person name="Lucas S."/>
            <person name="Copeland A."/>
            <person name="Lapidus A."/>
            <person name="Glavina del Rio T."/>
            <person name="Dalin E."/>
            <person name="Tice H."/>
            <person name="Bruce D."/>
            <person name="Goodwin L."/>
            <person name="Pitluck S."/>
            <person name="Chertkov O."/>
            <person name="Brettin T."/>
            <person name="Detter J.C."/>
            <person name="Han C."/>
            <person name="Larimer F."/>
            <person name="Land M."/>
            <person name="Hauser L."/>
            <person name="Kyrpides N."/>
            <person name="Mikhailova N."/>
            <person name="Balakrishnan V."/>
            <person name="Glasner J."/>
            <person name="Perna N.T."/>
        </authorList>
    </citation>
    <scope>NUCLEOTIDE SEQUENCE [LARGE SCALE GENOMIC DNA]</scope>
    <source>
        <strain evidence="1">Ech703</strain>
    </source>
</reference>
<evidence type="ECO:0000313" key="1">
    <source>
        <dbReference type="EMBL" id="ACS85776.1"/>
    </source>
</evidence>
<keyword evidence="2" id="KW-1185">Reference proteome</keyword>
<dbReference type="AlphaFoldDB" id="C6C5Y5"/>
<evidence type="ECO:0000313" key="2">
    <source>
        <dbReference type="Proteomes" id="UP000002734"/>
    </source>
</evidence>
<dbReference type="HOGENOM" id="CLU_2989348_0_0_6"/>
<sequence length="57" mass="6318">MLSPSRYRPLGVSCSSGVPFMLLGVVLGCNKEPRGEEEKRVYVVGIMEILCRYGNRA</sequence>
<dbReference type="STRING" id="579405.Dd703_1986"/>